<feature type="region of interest" description="Disordered" evidence="1">
    <location>
        <begin position="1"/>
        <end position="101"/>
    </location>
</feature>
<proteinExistence type="predicted"/>
<dbReference type="EMBL" id="JXTB01000141">
    <property type="protein sequence ID" value="PON59249.1"/>
    <property type="molecule type" value="Genomic_DNA"/>
</dbReference>
<name>A0A2P5CDW8_PARAD</name>
<feature type="compositionally biased region" description="Gly residues" evidence="1">
    <location>
        <begin position="52"/>
        <end position="62"/>
    </location>
</feature>
<feature type="compositionally biased region" description="Basic and acidic residues" evidence="1">
    <location>
        <begin position="22"/>
        <end position="37"/>
    </location>
</feature>
<organism evidence="2 3">
    <name type="scientific">Parasponia andersonii</name>
    <name type="common">Sponia andersonii</name>
    <dbReference type="NCBI Taxonomy" id="3476"/>
    <lineage>
        <taxon>Eukaryota</taxon>
        <taxon>Viridiplantae</taxon>
        <taxon>Streptophyta</taxon>
        <taxon>Embryophyta</taxon>
        <taxon>Tracheophyta</taxon>
        <taxon>Spermatophyta</taxon>
        <taxon>Magnoliopsida</taxon>
        <taxon>eudicotyledons</taxon>
        <taxon>Gunneridae</taxon>
        <taxon>Pentapetalae</taxon>
        <taxon>rosids</taxon>
        <taxon>fabids</taxon>
        <taxon>Rosales</taxon>
        <taxon>Cannabaceae</taxon>
        <taxon>Parasponia</taxon>
    </lineage>
</organism>
<feature type="compositionally biased region" description="Low complexity" evidence="1">
    <location>
        <begin position="69"/>
        <end position="78"/>
    </location>
</feature>
<keyword evidence="3" id="KW-1185">Reference proteome</keyword>
<evidence type="ECO:0000313" key="3">
    <source>
        <dbReference type="Proteomes" id="UP000237105"/>
    </source>
</evidence>
<feature type="compositionally biased region" description="Basic and acidic residues" evidence="1">
    <location>
        <begin position="79"/>
        <end position="101"/>
    </location>
</feature>
<dbReference type="InterPro" id="IPR036875">
    <property type="entry name" value="Znf_CCHC_sf"/>
</dbReference>
<gene>
    <name evidence="2" type="ORF">PanWU01x14_159980</name>
</gene>
<accession>A0A2P5CDW8</accession>
<dbReference type="GO" id="GO:0008270">
    <property type="term" value="F:zinc ion binding"/>
    <property type="evidence" value="ECO:0007669"/>
    <property type="project" value="InterPro"/>
</dbReference>
<dbReference type="SUPFAM" id="SSF57756">
    <property type="entry name" value="Retrovirus zinc finger-like domains"/>
    <property type="match status" value="1"/>
</dbReference>
<evidence type="ECO:0000313" key="2">
    <source>
        <dbReference type="EMBL" id="PON59249.1"/>
    </source>
</evidence>
<protein>
    <submittedName>
        <fullName evidence="2">Zinc finger, CCHC-type</fullName>
    </submittedName>
</protein>
<dbReference type="AlphaFoldDB" id="A0A2P5CDW8"/>
<comment type="caution">
    <text evidence="2">The sequence shown here is derived from an EMBL/GenBank/DDBJ whole genome shotgun (WGS) entry which is preliminary data.</text>
</comment>
<evidence type="ECO:0000256" key="1">
    <source>
        <dbReference type="SAM" id="MobiDB-lite"/>
    </source>
</evidence>
<sequence>MTIEQLLGSLQAHEEKKKKKPNFKEQLLKTQFTEKENSQCSERGQHGRGRGQARGQGYGTSRGRGRGWNSNNHNYHINNFERRESSTRGRDKGRMNSRHEKSQVECFNCHKFGHYA</sequence>
<reference evidence="3" key="1">
    <citation type="submission" date="2016-06" db="EMBL/GenBank/DDBJ databases">
        <title>Parallel loss of symbiosis genes in relatives of nitrogen-fixing non-legume Parasponia.</title>
        <authorList>
            <person name="Van Velzen R."/>
            <person name="Holmer R."/>
            <person name="Bu F."/>
            <person name="Rutten L."/>
            <person name="Van Zeijl A."/>
            <person name="Liu W."/>
            <person name="Santuari L."/>
            <person name="Cao Q."/>
            <person name="Sharma T."/>
            <person name="Shen D."/>
            <person name="Roswanjaya Y."/>
            <person name="Wardhani T."/>
            <person name="Kalhor M.S."/>
            <person name="Jansen J."/>
            <person name="Van den Hoogen J."/>
            <person name="Gungor B."/>
            <person name="Hartog M."/>
            <person name="Hontelez J."/>
            <person name="Verver J."/>
            <person name="Yang W.-C."/>
            <person name="Schijlen E."/>
            <person name="Repin R."/>
            <person name="Schilthuizen M."/>
            <person name="Schranz E."/>
            <person name="Heidstra R."/>
            <person name="Miyata K."/>
            <person name="Fedorova E."/>
            <person name="Kohlen W."/>
            <person name="Bisseling T."/>
            <person name="Smit S."/>
            <person name="Geurts R."/>
        </authorList>
    </citation>
    <scope>NUCLEOTIDE SEQUENCE [LARGE SCALE GENOMIC DNA]</scope>
    <source>
        <strain evidence="3">cv. WU1-14</strain>
    </source>
</reference>
<dbReference type="Proteomes" id="UP000237105">
    <property type="component" value="Unassembled WGS sequence"/>
</dbReference>
<dbReference type="GO" id="GO:0003676">
    <property type="term" value="F:nucleic acid binding"/>
    <property type="evidence" value="ECO:0007669"/>
    <property type="project" value="InterPro"/>
</dbReference>
<feature type="non-terminal residue" evidence="2">
    <location>
        <position position="116"/>
    </location>
</feature>